<protein>
    <recommendedName>
        <fullName evidence="2">HupH hydrogenase expression protein C-terminal domain-containing protein</fullName>
    </recommendedName>
</protein>
<dbReference type="OrthoDB" id="8234923at2"/>
<comment type="caution">
    <text evidence="3">The sequence shown here is derived from an EMBL/GenBank/DDBJ whole genome shotgun (WGS) entry which is preliminary data.</text>
</comment>
<evidence type="ECO:0000256" key="1">
    <source>
        <dbReference type="ARBA" id="ARBA00010832"/>
    </source>
</evidence>
<organism evidence="3 4">
    <name type="scientific">Rhodobium orientis</name>
    <dbReference type="NCBI Taxonomy" id="34017"/>
    <lineage>
        <taxon>Bacteria</taxon>
        <taxon>Pseudomonadati</taxon>
        <taxon>Pseudomonadota</taxon>
        <taxon>Alphaproteobacteria</taxon>
        <taxon>Hyphomicrobiales</taxon>
        <taxon>Rhodobiaceae</taxon>
        <taxon>Rhodobium</taxon>
    </lineage>
</organism>
<accession>A0A327K493</accession>
<evidence type="ECO:0000313" key="4">
    <source>
        <dbReference type="Proteomes" id="UP000249299"/>
    </source>
</evidence>
<dbReference type="InterPro" id="IPR038527">
    <property type="entry name" value="HupH_C_sf"/>
</dbReference>
<dbReference type="Proteomes" id="UP000249299">
    <property type="component" value="Unassembled WGS sequence"/>
</dbReference>
<dbReference type="AlphaFoldDB" id="A0A327K493"/>
<evidence type="ECO:0000259" key="2">
    <source>
        <dbReference type="Pfam" id="PF04809"/>
    </source>
</evidence>
<comment type="similarity">
    <text evidence="1">Belongs to the HupH/HyaF family.</text>
</comment>
<proteinExistence type="inferred from homology"/>
<dbReference type="Pfam" id="PF04809">
    <property type="entry name" value="HupH_C"/>
    <property type="match status" value="1"/>
</dbReference>
<reference evidence="3 4" key="1">
    <citation type="submission" date="2017-07" db="EMBL/GenBank/DDBJ databases">
        <title>Draft Genome Sequences of Select Purple Nonsulfur Bacteria.</title>
        <authorList>
            <person name="Lasarre B."/>
            <person name="Mckinlay J.B."/>
        </authorList>
    </citation>
    <scope>NUCLEOTIDE SEQUENCE [LARGE SCALE GENOMIC DNA]</scope>
    <source>
        <strain evidence="3 4">DSM 11290</strain>
    </source>
</reference>
<gene>
    <name evidence="3" type="ORF">CH339_00195</name>
</gene>
<sequence length="140" mass="15017">MAAKAEDSPLAMALLREISAALADYLETGETAVIDLKSLPMLDADRDALADLLGEGEVTATLNVAGESEVRETGYAGVWWVRHFGADRKLAAEQIEITAVPEILLAHRDDIAAAADRLAASLKTDPPEPMTTLDRDTHHV</sequence>
<dbReference type="InterPro" id="IPR006894">
    <property type="entry name" value="HupH_Hydgase_express_prot_C"/>
</dbReference>
<dbReference type="EMBL" id="NPEV01000001">
    <property type="protein sequence ID" value="RAI30228.1"/>
    <property type="molecule type" value="Genomic_DNA"/>
</dbReference>
<keyword evidence="4" id="KW-1185">Reference proteome</keyword>
<dbReference type="Gene3D" id="3.30.1370.140">
    <property type="entry name" value="HupH hydrogenase expression protein, C-terminal domain"/>
    <property type="match status" value="1"/>
</dbReference>
<name>A0A327K493_9HYPH</name>
<evidence type="ECO:0000313" key="3">
    <source>
        <dbReference type="EMBL" id="RAI30228.1"/>
    </source>
</evidence>
<feature type="domain" description="HupH hydrogenase expression protein C-terminal" evidence="2">
    <location>
        <begin position="11"/>
        <end position="123"/>
    </location>
</feature>